<evidence type="ECO:0000256" key="2">
    <source>
        <dbReference type="ARBA" id="ARBA00023002"/>
    </source>
</evidence>
<dbReference type="OrthoDB" id="5307821at2759"/>
<dbReference type="InterPro" id="IPR002347">
    <property type="entry name" value="SDR_fam"/>
</dbReference>
<dbReference type="GO" id="GO:0050664">
    <property type="term" value="F:oxidoreductase activity, acting on NAD(P)H, oxygen as acceptor"/>
    <property type="evidence" value="ECO:0007669"/>
    <property type="project" value="TreeGrafter"/>
</dbReference>
<comment type="caution">
    <text evidence="3">The sequence shown here is derived from an EMBL/GenBank/DDBJ whole genome shotgun (WGS) entry which is preliminary data.</text>
</comment>
<evidence type="ECO:0000313" key="3">
    <source>
        <dbReference type="EMBL" id="KAG9243486.1"/>
    </source>
</evidence>
<dbReference type="SUPFAM" id="SSF51735">
    <property type="entry name" value="NAD(P)-binding Rossmann-fold domains"/>
    <property type="match status" value="1"/>
</dbReference>
<dbReference type="PRINTS" id="PR00081">
    <property type="entry name" value="GDHRDH"/>
</dbReference>
<dbReference type="InterPro" id="IPR036291">
    <property type="entry name" value="NAD(P)-bd_dom_sf"/>
</dbReference>
<reference evidence="3" key="1">
    <citation type="journal article" date="2021" name="IMA Fungus">
        <title>Genomic characterization of three marine fungi, including Emericellopsis atlantica sp. nov. with signatures of a generalist lifestyle and marine biomass degradation.</title>
        <authorList>
            <person name="Hagestad O.C."/>
            <person name="Hou L."/>
            <person name="Andersen J.H."/>
            <person name="Hansen E.H."/>
            <person name="Altermark B."/>
            <person name="Li C."/>
            <person name="Kuhnert E."/>
            <person name="Cox R.J."/>
            <person name="Crous P.W."/>
            <person name="Spatafora J.W."/>
            <person name="Lail K."/>
            <person name="Amirebrahimi M."/>
            <person name="Lipzen A."/>
            <person name="Pangilinan J."/>
            <person name="Andreopoulos W."/>
            <person name="Hayes R.D."/>
            <person name="Ng V."/>
            <person name="Grigoriev I.V."/>
            <person name="Jackson S.A."/>
            <person name="Sutton T.D.S."/>
            <person name="Dobson A.D.W."/>
            <person name="Rama T."/>
        </authorList>
    </citation>
    <scope>NUCLEOTIDE SEQUENCE</scope>
    <source>
        <strain evidence="3">TRa3180A</strain>
    </source>
</reference>
<dbReference type="AlphaFoldDB" id="A0A9P7Z1C4"/>
<dbReference type="Pfam" id="PF00106">
    <property type="entry name" value="adh_short"/>
    <property type="match status" value="1"/>
</dbReference>
<dbReference type="PANTHER" id="PTHR43008:SF7">
    <property type="entry name" value="SHORT CHAIN DEHYDROGENASE_REDUCTASE (AFU_ORTHOLOGUE AFUA_2G00830)"/>
    <property type="match status" value="1"/>
</dbReference>
<evidence type="ECO:0000313" key="4">
    <source>
        <dbReference type="Proteomes" id="UP000887226"/>
    </source>
</evidence>
<accession>A0A9P7Z1C4</accession>
<sequence length="187" mass="19601">MTSVFKADNIAVISGGANGIGLALATKCVEYGMKAVIVKKTLLALNAGIGLQGTWSDPAYFQKIMGVNLFGVKNNISALPPLVTDFSSKESPASIIITGSKQGITNLPGNPAYSAPKFAVKTVVEHLSFDLSKSSSCPSLQLLVPGWMFTGLRGNLPGKFYVICPGNDVSEDTDKNDMVDGERCGPG</sequence>
<organism evidence="3 4">
    <name type="scientific">Calycina marina</name>
    <dbReference type="NCBI Taxonomy" id="1763456"/>
    <lineage>
        <taxon>Eukaryota</taxon>
        <taxon>Fungi</taxon>
        <taxon>Dikarya</taxon>
        <taxon>Ascomycota</taxon>
        <taxon>Pezizomycotina</taxon>
        <taxon>Leotiomycetes</taxon>
        <taxon>Helotiales</taxon>
        <taxon>Pezizellaceae</taxon>
        <taxon>Calycina</taxon>
    </lineage>
</organism>
<dbReference type="Proteomes" id="UP000887226">
    <property type="component" value="Unassembled WGS sequence"/>
</dbReference>
<dbReference type="Gene3D" id="3.40.50.720">
    <property type="entry name" value="NAD(P)-binding Rossmann-like Domain"/>
    <property type="match status" value="1"/>
</dbReference>
<dbReference type="PANTHER" id="PTHR43008">
    <property type="entry name" value="BENZIL REDUCTASE"/>
    <property type="match status" value="1"/>
</dbReference>
<protein>
    <submittedName>
        <fullName evidence="3">Short-chain dehydrogenase/reductase</fullName>
    </submittedName>
</protein>
<dbReference type="GO" id="GO:0016616">
    <property type="term" value="F:oxidoreductase activity, acting on the CH-OH group of donors, NAD or NADP as acceptor"/>
    <property type="evidence" value="ECO:0007669"/>
    <property type="project" value="UniProtKB-ARBA"/>
</dbReference>
<evidence type="ECO:0000256" key="1">
    <source>
        <dbReference type="ARBA" id="ARBA00006484"/>
    </source>
</evidence>
<keyword evidence="2" id="KW-0560">Oxidoreductase</keyword>
<proteinExistence type="inferred from homology"/>
<comment type="similarity">
    <text evidence="1">Belongs to the short-chain dehydrogenases/reductases (SDR) family.</text>
</comment>
<dbReference type="EMBL" id="MU253973">
    <property type="protein sequence ID" value="KAG9243486.1"/>
    <property type="molecule type" value="Genomic_DNA"/>
</dbReference>
<gene>
    <name evidence="3" type="ORF">BJ878DRAFT_535196</name>
</gene>
<keyword evidence="4" id="KW-1185">Reference proteome</keyword>
<name>A0A9P7Z1C4_9HELO</name>